<protein>
    <submittedName>
        <fullName evidence="4">BPTI/Kunitz inhibitor domain-containing protein</fullName>
    </submittedName>
</protein>
<dbReference type="PROSITE" id="PS50279">
    <property type="entry name" value="BPTI_KUNITZ_2"/>
    <property type="match status" value="1"/>
</dbReference>
<dbReference type="InterPro" id="IPR036880">
    <property type="entry name" value="Kunitz_BPTI_sf"/>
</dbReference>
<evidence type="ECO:0000313" key="3">
    <source>
        <dbReference type="Proteomes" id="UP000035642"/>
    </source>
</evidence>
<proteinExistence type="predicted"/>
<evidence type="ECO:0000313" key="4">
    <source>
        <dbReference type="WBParaSite" id="ACAC_0000143201-mRNA-1"/>
    </source>
</evidence>
<feature type="domain" description="BPTI/Kunitz inhibitor" evidence="2">
    <location>
        <begin position="23"/>
        <end position="77"/>
    </location>
</feature>
<dbReference type="WBParaSite" id="ACAC_0000143201-mRNA-1">
    <property type="protein sequence ID" value="ACAC_0000143201-mRNA-1"/>
    <property type="gene ID" value="ACAC_0000143201"/>
</dbReference>
<reference evidence="4" key="2">
    <citation type="submission" date="2016-04" db="UniProtKB">
        <authorList>
            <consortium name="WormBaseParasite"/>
        </authorList>
    </citation>
    <scope>IDENTIFICATION</scope>
</reference>
<dbReference type="Proteomes" id="UP000035642">
    <property type="component" value="Unassembled WGS sequence"/>
</dbReference>
<evidence type="ECO:0000256" key="1">
    <source>
        <dbReference type="SAM" id="MobiDB-lite"/>
    </source>
</evidence>
<dbReference type="Pfam" id="PF00014">
    <property type="entry name" value="Kunitz_BPTI"/>
    <property type="match status" value="1"/>
</dbReference>
<feature type="compositionally biased region" description="Basic and acidic residues" evidence="1">
    <location>
        <begin position="202"/>
        <end position="214"/>
    </location>
</feature>
<dbReference type="STRING" id="6313.A0A158P6R7"/>
<dbReference type="GO" id="GO:0004867">
    <property type="term" value="F:serine-type endopeptidase inhibitor activity"/>
    <property type="evidence" value="ECO:0007669"/>
    <property type="project" value="InterPro"/>
</dbReference>
<feature type="region of interest" description="Disordered" evidence="1">
    <location>
        <begin position="188"/>
        <end position="227"/>
    </location>
</feature>
<dbReference type="SMART" id="SM00131">
    <property type="entry name" value="KU"/>
    <property type="match status" value="1"/>
</dbReference>
<keyword evidence="3" id="KW-1185">Reference proteome</keyword>
<dbReference type="Gene3D" id="4.10.410.10">
    <property type="entry name" value="Pancreatic trypsin inhibitor Kunitz domain"/>
    <property type="match status" value="1"/>
</dbReference>
<accession>A0A158P6R7</accession>
<sequence length="227" mass="25533">MTLTLVVLSSQQMHVPENRYETCSLKLNRGDTCCSTPNNTIRFYFDVELAQCFSYLYEGCGGGRNTFYNEEDCHFTCIPADKHTCGGNKQPTGSCHDLDLSCPMGSSCKEGFGGGLCCEDINEKEWQRETNPVCQIGNVLRRAVWYGSKVWIGKSCTHRFCPHRYRCVQGKRVAHCCGPIPNFKEKHRGRSDNTIDCEDNQDEKKKIANHKTDDSSSSSSEEQISIG</sequence>
<dbReference type="AlphaFoldDB" id="A0A158P6R7"/>
<dbReference type="InterPro" id="IPR002223">
    <property type="entry name" value="Kunitz_BPTI"/>
</dbReference>
<dbReference type="SUPFAM" id="SSF57362">
    <property type="entry name" value="BPTI-like"/>
    <property type="match status" value="1"/>
</dbReference>
<dbReference type="PANTHER" id="PTHR47248:SF8">
    <property type="entry name" value="BPTI_KUNITZ INHIBITOR DOMAIN-CONTAINING PROTEIN-RELATED"/>
    <property type="match status" value="1"/>
</dbReference>
<dbReference type="InterPro" id="IPR052861">
    <property type="entry name" value="BPTI/Kunitz_domain"/>
</dbReference>
<dbReference type="CDD" id="cd00109">
    <property type="entry name" value="Kunitz-type"/>
    <property type="match status" value="1"/>
</dbReference>
<dbReference type="PANTHER" id="PTHR47248">
    <property type="entry name" value="PROTEIN CBG06772"/>
    <property type="match status" value="1"/>
</dbReference>
<name>A0A158P6R7_ANGCA</name>
<organism evidence="3 4">
    <name type="scientific">Angiostrongylus cantonensis</name>
    <name type="common">Rat lungworm</name>
    <dbReference type="NCBI Taxonomy" id="6313"/>
    <lineage>
        <taxon>Eukaryota</taxon>
        <taxon>Metazoa</taxon>
        <taxon>Ecdysozoa</taxon>
        <taxon>Nematoda</taxon>
        <taxon>Chromadorea</taxon>
        <taxon>Rhabditida</taxon>
        <taxon>Rhabditina</taxon>
        <taxon>Rhabditomorpha</taxon>
        <taxon>Strongyloidea</taxon>
        <taxon>Metastrongylidae</taxon>
        <taxon>Angiostrongylus</taxon>
    </lineage>
</organism>
<evidence type="ECO:0000259" key="2">
    <source>
        <dbReference type="PROSITE" id="PS50279"/>
    </source>
</evidence>
<reference evidence="3" key="1">
    <citation type="submission" date="2012-09" db="EMBL/GenBank/DDBJ databases">
        <authorList>
            <person name="Martin A.A."/>
        </authorList>
    </citation>
    <scope>NUCLEOTIDE SEQUENCE</scope>
</reference>